<dbReference type="KEGG" id="kphy:AOZ06_04025"/>
<proteinExistence type="predicted"/>
<dbReference type="Proteomes" id="UP000063699">
    <property type="component" value="Chromosome"/>
</dbReference>
<evidence type="ECO:0000313" key="1">
    <source>
        <dbReference type="EMBL" id="ALG06204.1"/>
    </source>
</evidence>
<dbReference type="AlphaFoldDB" id="A0A0N9HNY0"/>
<protein>
    <submittedName>
        <fullName evidence="1">Uncharacterized protein</fullName>
    </submittedName>
</protein>
<dbReference type="STRING" id="860235.AOZ06_04025"/>
<sequence>MAMGAQLTEPDQWSEEEVTAHVGRLHEERDFLLQVPLLNELTDRLVGMGLRRFLDVLVERDADAELARTMFHHSWYSSLLDEYRVRIPHLGQFAGLHQSHLVSEFREFDTAHFQLNAQRVRRRVAERLRAARDAHPDQNEVVRAEAKRKRGHIPCGSWSPRHRTSCSPPARAGRCPRSWSAGSCPHNSCSTWLSSTRQARWNHRTR</sequence>
<name>A0A0N9HNY0_9PSEU</name>
<dbReference type="EMBL" id="CP012752">
    <property type="protein sequence ID" value="ALG06204.1"/>
    <property type="molecule type" value="Genomic_DNA"/>
</dbReference>
<reference evidence="1 2" key="1">
    <citation type="submission" date="2015-07" db="EMBL/GenBank/DDBJ databases">
        <title>Genome sequencing of Kibdelosporangium phytohabitans.</title>
        <authorList>
            <person name="Qin S."/>
            <person name="Xing K."/>
        </authorList>
    </citation>
    <scope>NUCLEOTIDE SEQUENCE [LARGE SCALE GENOMIC DNA]</scope>
    <source>
        <strain evidence="1 2">KLBMP1111</strain>
    </source>
</reference>
<evidence type="ECO:0000313" key="2">
    <source>
        <dbReference type="Proteomes" id="UP000063699"/>
    </source>
</evidence>
<keyword evidence="2" id="KW-1185">Reference proteome</keyword>
<gene>
    <name evidence="1" type="ORF">AOZ06_04025</name>
</gene>
<organism evidence="1 2">
    <name type="scientific">Kibdelosporangium phytohabitans</name>
    <dbReference type="NCBI Taxonomy" id="860235"/>
    <lineage>
        <taxon>Bacteria</taxon>
        <taxon>Bacillati</taxon>
        <taxon>Actinomycetota</taxon>
        <taxon>Actinomycetes</taxon>
        <taxon>Pseudonocardiales</taxon>
        <taxon>Pseudonocardiaceae</taxon>
        <taxon>Kibdelosporangium</taxon>
    </lineage>
</organism>
<accession>A0A0N9HNY0</accession>